<evidence type="ECO:0000313" key="5">
    <source>
        <dbReference type="Proteomes" id="UP000487268"/>
    </source>
</evidence>
<keyword evidence="5" id="KW-1185">Reference proteome</keyword>
<dbReference type="EMBL" id="WEGH01000004">
    <property type="protein sequence ID" value="MQY08284.1"/>
    <property type="molecule type" value="Genomic_DNA"/>
</dbReference>
<dbReference type="Pfam" id="PF00294">
    <property type="entry name" value="PfkB"/>
    <property type="match status" value="1"/>
</dbReference>
<protein>
    <submittedName>
        <fullName evidence="4">2-dehydro-3-deoxygluconokinase</fullName>
        <ecNumber evidence="4">2.7.1.45</ecNumber>
    </submittedName>
</protein>
<dbReference type="AlphaFoldDB" id="A0A7K0C640"/>
<name>A0A7K0C640_9ACTN</name>
<dbReference type="Proteomes" id="UP000487268">
    <property type="component" value="Unassembled WGS sequence"/>
</dbReference>
<dbReference type="InterPro" id="IPR011611">
    <property type="entry name" value="PfkB_dom"/>
</dbReference>
<dbReference type="Gene3D" id="3.40.1190.20">
    <property type="match status" value="1"/>
</dbReference>
<gene>
    <name evidence="4" type="primary">kdgK_2</name>
    <name evidence="4" type="ORF">ACRB68_63910</name>
</gene>
<dbReference type="PANTHER" id="PTHR10584:SF167">
    <property type="entry name" value="PFKB DOMAIN PROTEIN"/>
    <property type="match status" value="1"/>
</dbReference>
<dbReference type="EC" id="2.7.1.45" evidence="4"/>
<reference evidence="4 5" key="1">
    <citation type="submission" date="2019-10" db="EMBL/GenBank/DDBJ databases">
        <title>Actinomadura rubteroloni sp. nov. and Actinomadura macrotermitis sp. nov., isolated from the gut of fungus growing-termite Macrotermes natalensis.</title>
        <authorList>
            <person name="Benndorf R."/>
            <person name="Martin K."/>
            <person name="Kuefner M."/>
            <person name="De Beer W."/>
            <person name="Kaster A.-K."/>
            <person name="Vollmers J."/>
            <person name="Poulsen M."/>
            <person name="Beemelmanns C."/>
        </authorList>
    </citation>
    <scope>NUCLEOTIDE SEQUENCE [LARGE SCALE GENOMIC DNA]</scope>
    <source>
        <strain evidence="4 5">RB68</strain>
    </source>
</reference>
<feature type="domain" description="Carbohydrate kinase PfkB" evidence="3">
    <location>
        <begin position="15"/>
        <end position="313"/>
    </location>
</feature>
<dbReference type="InterPro" id="IPR029056">
    <property type="entry name" value="Ribokinase-like"/>
</dbReference>
<keyword evidence="1 4" id="KW-0808">Transferase</keyword>
<sequence>MPLTRAVLIEVMTPMTRVVVVGDLMTDTVARAAFPLAKGSDTPAAVSSHGGGSGANVASWLALNDVDVAFVGRRGSDIAGRNRDMELMGYGVDARLVMDSERPTGTCVVLVTHKGDRTMLSDPGANAALLVEDVERCKDLFNQGVHLHLSGYSLINEGSRKAAIHALELARKAQMSISVDGGSSSPLKRMGAEPFLEWTQGARLLVLNTGEAEVLTGREQPDQAAKVLTAWYPQVVIKTGADGALWYTNGRPEPVTVAAEPVEKIVDGTGAGDAFVAGFLPPWLDGKPPAEALAAGCRLAAQALQHLGARPSLDVLDNPIKN</sequence>
<proteinExistence type="predicted"/>
<evidence type="ECO:0000313" key="4">
    <source>
        <dbReference type="EMBL" id="MQY08284.1"/>
    </source>
</evidence>
<comment type="caution">
    <text evidence="4">The sequence shown here is derived from an EMBL/GenBank/DDBJ whole genome shotgun (WGS) entry which is preliminary data.</text>
</comment>
<dbReference type="CDD" id="cd01166">
    <property type="entry name" value="KdgK"/>
    <property type="match status" value="1"/>
</dbReference>
<organism evidence="4 5">
    <name type="scientific">Actinomadura macrotermitis</name>
    <dbReference type="NCBI Taxonomy" id="2585200"/>
    <lineage>
        <taxon>Bacteria</taxon>
        <taxon>Bacillati</taxon>
        <taxon>Actinomycetota</taxon>
        <taxon>Actinomycetes</taxon>
        <taxon>Streptosporangiales</taxon>
        <taxon>Thermomonosporaceae</taxon>
        <taxon>Actinomadura</taxon>
    </lineage>
</organism>
<evidence type="ECO:0000256" key="1">
    <source>
        <dbReference type="ARBA" id="ARBA00022679"/>
    </source>
</evidence>
<accession>A0A7K0C640</accession>
<evidence type="ECO:0000259" key="3">
    <source>
        <dbReference type="Pfam" id="PF00294"/>
    </source>
</evidence>
<dbReference type="GO" id="GO:0008673">
    <property type="term" value="F:2-dehydro-3-deoxygluconokinase activity"/>
    <property type="evidence" value="ECO:0007669"/>
    <property type="project" value="UniProtKB-EC"/>
</dbReference>
<dbReference type="PANTHER" id="PTHR10584">
    <property type="entry name" value="SUGAR KINASE"/>
    <property type="match status" value="1"/>
</dbReference>
<dbReference type="SUPFAM" id="SSF53613">
    <property type="entry name" value="Ribokinase-like"/>
    <property type="match status" value="1"/>
</dbReference>
<evidence type="ECO:0000256" key="2">
    <source>
        <dbReference type="ARBA" id="ARBA00022777"/>
    </source>
</evidence>
<keyword evidence="2 4" id="KW-0418">Kinase</keyword>